<dbReference type="EMBL" id="JACVVK020000052">
    <property type="protein sequence ID" value="KAK7498189.1"/>
    <property type="molecule type" value="Genomic_DNA"/>
</dbReference>
<accession>A0ABD0LGV6</accession>
<evidence type="ECO:0000313" key="3">
    <source>
        <dbReference type="Proteomes" id="UP001519460"/>
    </source>
</evidence>
<proteinExistence type="predicted"/>
<dbReference type="AlphaFoldDB" id="A0ABD0LGV6"/>
<name>A0ABD0LGV6_9CAEN</name>
<gene>
    <name evidence="2" type="ORF">BaRGS_00010449</name>
</gene>
<comment type="caution">
    <text evidence="2">The sequence shown here is derived from an EMBL/GenBank/DDBJ whole genome shotgun (WGS) entry which is preliminary data.</text>
</comment>
<organism evidence="2 3">
    <name type="scientific">Batillaria attramentaria</name>
    <dbReference type="NCBI Taxonomy" id="370345"/>
    <lineage>
        <taxon>Eukaryota</taxon>
        <taxon>Metazoa</taxon>
        <taxon>Spiralia</taxon>
        <taxon>Lophotrochozoa</taxon>
        <taxon>Mollusca</taxon>
        <taxon>Gastropoda</taxon>
        <taxon>Caenogastropoda</taxon>
        <taxon>Sorbeoconcha</taxon>
        <taxon>Cerithioidea</taxon>
        <taxon>Batillariidae</taxon>
        <taxon>Batillaria</taxon>
    </lineage>
</organism>
<protein>
    <submittedName>
        <fullName evidence="2">Uncharacterized protein</fullName>
    </submittedName>
</protein>
<feature type="region of interest" description="Disordered" evidence="1">
    <location>
        <begin position="1"/>
        <end position="25"/>
    </location>
</feature>
<dbReference type="Proteomes" id="UP001519460">
    <property type="component" value="Unassembled WGS sequence"/>
</dbReference>
<sequence length="96" mass="11000">MTSEGRAKGARQPYSNENVMDKGHKTGPVQALTTQIRLMSLVFQQAAQPERQFQSNVALRSRQQNRSTRDRLGKEKSLLCWQYRSTSSVGFRQAER</sequence>
<evidence type="ECO:0000256" key="1">
    <source>
        <dbReference type="SAM" id="MobiDB-lite"/>
    </source>
</evidence>
<evidence type="ECO:0000313" key="2">
    <source>
        <dbReference type="EMBL" id="KAK7498189.1"/>
    </source>
</evidence>
<keyword evidence="3" id="KW-1185">Reference proteome</keyword>
<reference evidence="2 3" key="1">
    <citation type="journal article" date="2023" name="Sci. Data">
        <title>Genome assembly of the Korean intertidal mud-creeper Batillaria attramentaria.</title>
        <authorList>
            <person name="Patra A.K."/>
            <person name="Ho P.T."/>
            <person name="Jun S."/>
            <person name="Lee S.J."/>
            <person name="Kim Y."/>
            <person name="Won Y.J."/>
        </authorList>
    </citation>
    <scope>NUCLEOTIDE SEQUENCE [LARGE SCALE GENOMIC DNA]</scope>
    <source>
        <strain evidence="2">Wonlab-2016</strain>
    </source>
</reference>